<gene>
    <name evidence="14" type="ORF">HNP48_005910</name>
</gene>
<evidence type="ECO:0000259" key="13">
    <source>
        <dbReference type="Pfam" id="PF09084"/>
    </source>
</evidence>
<dbReference type="PROSITE" id="PS51318">
    <property type="entry name" value="TAT"/>
    <property type="match status" value="1"/>
</dbReference>
<reference evidence="14 15" key="1">
    <citation type="submission" date="2020-08" db="EMBL/GenBank/DDBJ databases">
        <title>Functional genomics of gut bacteria from endangered species of beetles.</title>
        <authorList>
            <person name="Carlos-Shanley C."/>
        </authorList>
    </citation>
    <scope>NUCLEOTIDE SEQUENCE [LARGE SCALE GENOMIC DNA]</scope>
    <source>
        <strain evidence="14 15">S00198</strain>
    </source>
</reference>
<evidence type="ECO:0000256" key="7">
    <source>
        <dbReference type="ARBA" id="ARBA00022898"/>
    </source>
</evidence>
<comment type="pathway">
    <text evidence="2">Cofactor biosynthesis; thiamine diphosphate biosynthesis.</text>
</comment>
<comment type="catalytic activity">
    <reaction evidence="11">
        <text>N(6)-(pyridoxal phosphate)-L-lysyl-[4-amino-5-hydroxymethyl-2-methylpyrimidine phosphate synthase] + L-histidyl-[4-amino-5-hydroxymethyl-2-methylpyrimidine phosphate synthase] + 2 Fe(3+) + 4 H2O = L-lysyl-[4-amino-5-hydroxymethyl-2-methylpyrimidine phosphate synthase] + (2S)-2-amino-5-hydroxy-4-oxopentanoyl-[4-amino-5-hydroxymethyl-2-methylpyrimidine phosphate synthase] + 4-amino-2-methyl-5-(phosphooxymethyl)pyrimidine + 3-oxopropanoate + 2 Fe(2+) + 2 H(+)</text>
        <dbReference type="Rhea" id="RHEA:65756"/>
        <dbReference type="Rhea" id="RHEA-COMP:16892"/>
        <dbReference type="Rhea" id="RHEA-COMP:16893"/>
        <dbReference type="Rhea" id="RHEA-COMP:16894"/>
        <dbReference type="Rhea" id="RHEA-COMP:16895"/>
        <dbReference type="ChEBI" id="CHEBI:15377"/>
        <dbReference type="ChEBI" id="CHEBI:15378"/>
        <dbReference type="ChEBI" id="CHEBI:29033"/>
        <dbReference type="ChEBI" id="CHEBI:29034"/>
        <dbReference type="ChEBI" id="CHEBI:29969"/>
        <dbReference type="ChEBI" id="CHEBI:29979"/>
        <dbReference type="ChEBI" id="CHEBI:33190"/>
        <dbReference type="ChEBI" id="CHEBI:58354"/>
        <dbReference type="ChEBI" id="CHEBI:143915"/>
        <dbReference type="ChEBI" id="CHEBI:157692"/>
    </reaction>
    <physiologicalReaction direction="left-to-right" evidence="11">
        <dbReference type="Rhea" id="RHEA:65757"/>
    </physiologicalReaction>
</comment>
<protein>
    <recommendedName>
        <fullName evidence="10">Thiamine pyrimidine synthase</fullName>
    </recommendedName>
</protein>
<keyword evidence="5" id="KW-0808">Transferase</keyword>
<dbReference type="SUPFAM" id="SSF53850">
    <property type="entry name" value="Periplasmic binding protein-like II"/>
    <property type="match status" value="1"/>
</dbReference>
<comment type="subunit">
    <text evidence="4">Homodimer.</text>
</comment>
<keyword evidence="12" id="KW-0732">Signal</keyword>
<feature type="chain" id="PRO_5030747433" description="Thiamine pyrimidine synthase" evidence="12">
    <location>
        <begin position="34"/>
        <end position="335"/>
    </location>
</feature>
<dbReference type="AlphaFoldDB" id="A0A7X0UCA2"/>
<comment type="similarity">
    <text evidence="3">Belongs to the NMT1/THI5 family.</text>
</comment>
<evidence type="ECO:0000256" key="2">
    <source>
        <dbReference type="ARBA" id="ARBA00004948"/>
    </source>
</evidence>
<name>A0A7X0UCA2_9BURK</name>
<dbReference type="Pfam" id="PF09084">
    <property type="entry name" value="NMT1"/>
    <property type="match status" value="1"/>
</dbReference>
<feature type="domain" description="SsuA/THI5-like" evidence="13">
    <location>
        <begin position="50"/>
        <end position="260"/>
    </location>
</feature>
<evidence type="ECO:0000256" key="6">
    <source>
        <dbReference type="ARBA" id="ARBA00022723"/>
    </source>
</evidence>
<evidence type="ECO:0000256" key="3">
    <source>
        <dbReference type="ARBA" id="ARBA00009406"/>
    </source>
</evidence>
<evidence type="ECO:0000256" key="12">
    <source>
        <dbReference type="SAM" id="SignalP"/>
    </source>
</evidence>
<evidence type="ECO:0000256" key="1">
    <source>
        <dbReference type="ARBA" id="ARBA00003469"/>
    </source>
</evidence>
<dbReference type="PANTHER" id="PTHR31528:SF1">
    <property type="entry name" value="4-AMINO-5-HYDROXYMETHYL-2-METHYLPYRIMIDINE PHOSPHATE SYNTHASE THI11-RELATED"/>
    <property type="match status" value="1"/>
</dbReference>
<dbReference type="GO" id="GO:0009228">
    <property type="term" value="P:thiamine biosynthetic process"/>
    <property type="evidence" value="ECO:0007669"/>
    <property type="project" value="UniProtKB-KW"/>
</dbReference>
<dbReference type="RefSeq" id="WP_184863959.1">
    <property type="nucleotide sequence ID" value="NZ_JACHLK010000017.1"/>
</dbReference>
<dbReference type="PANTHER" id="PTHR31528">
    <property type="entry name" value="4-AMINO-5-HYDROXYMETHYL-2-METHYLPYRIMIDINE PHOSPHATE SYNTHASE THI11-RELATED"/>
    <property type="match status" value="1"/>
</dbReference>
<comment type="function">
    <text evidence="1">Responsible for the formation of the pyrimidine heterocycle in the thiamine biosynthesis pathway. Catalyzes the formation of hydroxymethylpyrimidine phosphate (HMP-P) from histidine and pyridoxal phosphate (PLP). The protein uses PLP and the active site histidine to form HMP-P, generating an inactive enzyme. The enzyme can only undergo a single turnover, which suggests it is a suicide enzyme.</text>
</comment>
<evidence type="ECO:0000256" key="9">
    <source>
        <dbReference type="ARBA" id="ARBA00023004"/>
    </source>
</evidence>
<evidence type="ECO:0000256" key="4">
    <source>
        <dbReference type="ARBA" id="ARBA00011738"/>
    </source>
</evidence>
<keyword evidence="15" id="KW-1185">Reference proteome</keyword>
<evidence type="ECO:0000313" key="14">
    <source>
        <dbReference type="EMBL" id="MBB6563191.1"/>
    </source>
</evidence>
<dbReference type="GO" id="GO:0016740">
    <property type="term" value="F:transferase activity"/>
    <property type="evidence" value="ECO:0007669"/>
    <property type="project" value="UniProtKB-KW"/>
</dbReference>
<evidence type="ECO:0000256" key="8">
    <source>
        <dbReference type="ARBA" id="ARBA00022977"/>
    </source>
</evidence>
<dbReference type="InterPro" id="IPR006311">
    <property type="entry name" value="TAT_signal"/>
</dbReference>
<keyword evidence="9" id="KW-0408">Iron</keyword>
<evidence type="ECO:0000313" key="15">
    <source>
        <dbReference type="Proteomes" id="UP000575083"/>
    </source>
</evidence>
<accession>A0A7X0UCA2</accession>
<sequence>MNTSARSLTISRRTVLGASAGLVALPFAGLASAQAKGKITVGGWSKPISEITNLLAEPDKGFFKAQGVELGYVPGAGGGDAIRNLLAGQADVAFTDPGSFFTALDKGEKLTAIYDIYPQNVFNVVSLKSANIHKPADLKGKKIGVYSLASGTRQNLLVMLHQAGLKESDVTIVVTGLLNFAPLLQGQVDATAATDTGLVVGQRKGLGEVNVMQVRDHLNVSSDLFVVRQESYQEKKELLRAFLKGYRDSAAWMIANPEEAATLAVKHAIDGTQRDINLEVIRLRNASSLPAAAGAKLGAFDLASLQKAADAYRALGLVQRQIKVADVVDTSLLPA</sequence>
<dbReference type="InterPro" id="IPR027939">
    <property type="entry name" value="NMT1/THI5"/>
</dbReference>
<evidence type="ECO:0000256" key="11">
    <source>
        <dbReference type="ARBA" id="ARBA00048179"/>
    </source>
</evidence>
<organism evidence="14 15">
    <name type="scientific">Acidovorax soli</name>
    <dbReference type="NCBI Taxonomy" id="592050"/>
    <lineage>
        <taxon>Bacteria</taxon>
        <taxon>Pseudomonadati</taxon>
        <taxon>Pseudomonadota</taxon>
        <taxon>Betaproteobacteria</taxon>
        <taxon>Burkholderiales</taxon>
        <taxon>Comamonadaceae</taxon>
        <taxon>Acidovorax</taxon>
    </lineage>
</organism>
<dbReference type="InterPro" id="IPR015168">
    <property type="entry name" value="SsuA/THI5"/>
</dbReference>
<evidence type="ECO:0000256" key="5">
    <source>
        <dbReference type="ARBA" id="ARBA00022679"/>
    </source>
</evidence>
<keyword evidence="8" id="KW-0784">Thiamine biosynthesis</keyword>
<keyword evidence="6" id="KW-0479">Metal-binding</keyword>
<dbReference type="Proteomes" id="UP000575083">
    <property type="component" value="Unassembled WGS sequence"/>
</dbReference>
<dbReference type="GO" id="GO:0046872">
    <property type="term" value="F:metal ion binding"/>
    <property type="evidence" value="ECO:0007669"/>
    <property type="project" value="UniProtKB-KW"/>
</dbReference>
<comment type="caution">
    <text evidence="14">The sequence shown here is derived from an EMBL/GenBank/DDBJ whole genome shotgun (WGS) entry which is preliminary data.</text>
</comment>
<evidence type="ECO:0000256" key="10">
    <source>
        <dbReference type="ARBA" id="ARBA00033171"/>
    </source>
</evidence>
<keyword evidence="7" id="KW-0663">Pyridoxal phosphate</keyword>
<dbReference type="Gene3D" id="3.40.190.10">
    <property type="entry name" value="Periplasmic binding protein-like II"/>
    <property type="match status" value="2"/>
</dbReference>
<proteinExistence type="inferred from homology"/>
<dbReference type="EMBL" id="JACHLK010000017">
    <property type="protein sequence ID" value="MBB6563191.1"/>
    <property type="molecule type" value="Genomic_DNA"/>
</dbReference>
<feature type="signal peptide" evidence="12">
    <location>
        <begin position="1"/>
        <end position="33"/>
    </location>
</feature>